<sequence length="161" mass="18502">MSAAKKVVLKLEIHDDKEKQKAMKAVSSLSGIESLAMDMKERKLTVVGDVDPVQIVSKLRKSWHTEIVTVGPAKEPEKKKEDDKRKRMTRRRKRKTVRRRKVSRLLSSSNSTRTTTLITHSTTMSTALRRTLILVLFPDHHHHIIMGSITSFSFLRKKKGF</sequence>
<organism evidence="9">
    <name type="scientific">Sesamum angustifolium</name>
    <dbReference type="NCBI Taxonomy" id="2727405"/>
    <lineage>
        <taxon>Eukaryota</taxon>
        <taxon>Viridiplantae</taxon>
        <taxon>Streptophyta</taxon>
        <taxon>Embryophyta</taxon>
        <taxon>Tracheophyta</taxon>
        <taxon>Spermatophyta</taxon>
        <taxon>Magnoliopsida</taxon>
        <taxon>eudicotyledons</taxon>
        <taxon>Gunneridae</taxon>
        <taxon>Pentapetalae</taxon>
        <taxon>asterids</taxon>
        <taxon>lamiids</taxon>
        <taxon>Lamiales</taxon>
        <taxon>Pedaliaceae</taxon>
        <taxon>Sesamum</taxon>
    </lineage>
</organism>
<comment type="subcellular location">
    <subcellularLocation>
        <location evidence="1">Membrane</location>
        <topology evidence="1">Peripheral membrane protein</topology>
    </subcellularLocation>
</comment>
<evidence type="ECO:0000256" key="1">
    <source>
        <dbReference type="ARBA" id="ARBA00004170"/>
    </source>
</evidence>
<dbReference type="InterPro" id="IPR006121">
    <property type="entry name" value="HMA_dom"/>
</dbReference>
<dbReference type="PANTHER" id="PTHR45811">
    <property type="entry name" value="COPPER TRANSPORT PROTEIN FAMILY-RELATED"/>
    <property type="match status" value="1"/>
</dbReference>
<dbReference type="PROSITE" id="PS50846">
    <property type="entry name" value="HMA_2"/>
    <property type="match status" value="1"/>
</dbReference>
<dbReference type="PANTHER" id="PTHR45811:SF49">
    <property type="entry name" value="OS04G0667600 PROTEIN"/>
    <property type="match status" value="1"/>
</dbReference>
<keyword evidence="5" id="KW-0636">Prenylation</keyword>
<dbReference type="AlphaFoldDB" id="A0AAW2INP0"/>
<dbReference type="Pfam" id="PF00403">
    <property type="entry name" value="HMA"/>
    <property type="match status" value="1"/>
</dbReference>
<feature type="compositionally biased region" description="Basic residues" evidence="7">
    <location>
        <begin position="86"/>
        <end position="103"/>
    </location>
</feature>
<dbReference type="Gene3D" id="3.30.70.100">
    <property type="match status" value="1"/>
</dbReference>
<evidence type="ECO:0000256" key="3">
    <source>
        <dbReference type="ARBA" id="ARBA00022723"/>
    </source>
</evidence>
<evidence type="ECO:0000259" key="8">
    <source>
        <dbReference type="PROSITE" id="PS50846"/>
    </source>
</evidence>
<evidence type="ECO:0000256" key="4">
    <source>
        <dbReference type="ARBA" id="ARBA00023288"/>
    </source>
</evidence>
<dbReference type="SUPFAM" id="SSF55008">
    <property type="entry name" value="HMA, heavy metal-associated domain"/>
    <property type="match status" value="1"/>
</dbReference>
<feature type="compositionally biased region" description="Basic and acidic residues" evidence="7">
    <location>
        <begin position="74"/>
        <end position="85"/>
    </location>
</feature>
<keyword evidence="3" id="KW-0479">Metal-binding</keyword>
<evidence type="ECO:0000256" key="5">
    <source>
        <dbReference type="ARBA" id="ARBA00023289"/>
    </source>
</evidence>
<protein>
    <submittedName>
        <fullName evidence="9">Heavy metal-associated isoprenylated plant protein 39</fullName>
    </submittedName>
</protein>
<dbReference type="InterPro" id="IPR051863">
    <property type="entry name" value="HIPP"/>
</dbReference>
<reference evidence="9" key="1">
    <citation type="submission" date="2020-06" db="EMBL/GenBank/DDBJ databases">
        <authorList>
            <person name="Li T."/>
            <person name="Hu X."/>
            <person name="Zhang T."/>
            <person name="Song X."/>
            <person name="Zhang H."/>
            <person name="Dai N."/>
            <person name="Sheng W."/>
            <person name="Hou X."/>
            <person name="Wei L."/>
        </authorList>
    </citation>
    <scope>NUCLEOTIDE SEQUENCE</scope>
    <source>
        <strain evidence="9">G01</strain>
        <tissue evidence="9">Leaf</tissue>
    </source>
</reference>
<dbReference type="GO" id="GO:0046872">
    <property type="term" value="F:metal ion binding"/>
    <property type="evidence" value="ECO:0007669"/>
    <property type="project" value="UniProtKB-KW"/>
</dbReference>
<evidence type="ECO:0000313" key="9">
    <source>
        <dbReference type="EMBL" id="KAL0283819.1"/>
    </source>
</evidence>
<evidence type="ECO:0000256" key="2">
    <source>
        <dbReference type="ARBA" id="ARBA00022481"/>
    </source>
</evidence>
<feature type="domain" description="HMA" evidence="8">
    <location>
        <begin position="4"/>
        <end position="71"/>
    </location>
</feature>
<keyword evidence="2" id="KW-0488">Methylation</keyword>
<name>A0AAW2INP0_9LAMI</name>
<proteinExistence type="inferred from homology"/>
<accession>A0AAW2INP0</accession>
<gene>
    <name evidence="9" type="ORF">Sangu_2477200</name>
</gene>
<comment type="similarity">
    <text evidence="6">Belongs to the HIPP family.</text>
</comment>
<dbReference type="EMBL" id="JACGWK010001695">
    <property type="protein sequence ID" value="KAL0283819.1"/>
    <property type="molecule type" value="Genomic_DNA"/>
</dbReference>
<evidence type="ECO:0000256" key="6">
    <source>
        <dbReference type="ARBA" id="ARBA00024045"/>
    </source>
</evidence>
<dbReference type="GO" id="GO:0016020">
    <property type="term" value="C:membrane"/>
    <property type="evidence" value="ECO:0007669"/>
    <property type="project" value="UniProtKB-SubCell"/>
</dbReference>
<dbReference type="GO" id="GO:0009626">
    <property type="term" value="P:plant-type hypersensitive response"/>
    <property type="evidence" value="ECO:0007669"/>
    <property type="project" value="UniProtKB-KW"/>
</dbReference>
<keyword evidence="4" id="KW-0449">Lipoprotein</keyword>
<reference evidence="9" key="2">
    <citation type="journal article" date="2024" name="Plant">
        <title>Genomic evolution and insights into agronomic trait innovations of Sesamum species.</title>
        <authorList>
            <person name="Miao H."/>
            <person name="Wang L."/>
            <person name="Qu L."/>
            <person name="Liu H."/>
            <person name="Sun Y."/>
            <person name="Le M."/>
            <person name="Wang Q."/>
            <person name="Wei S."/>
            <person name="Zheng Y."/>
            <person name="Lin W."/>
            <person name="Duan Y."/>
            <person name="Cao H."/>
            <person name="Xiong S."/>
            <person name="Wang X."/>
            <person name="Wei L."/>
            <person name="Li C."/>
            <person name="Ma Q."/>
            <person name="Ju M."/>
            <person name="Zhao R."/>
            <person name="Li G."/>
            <person name="Mu C."/>
            <person name="Tian Q."/>
            <person name="Mei H."/>
            <person name="Zhang T."/>
            <person name="Gao T."/>
            <person name="Zhang H."/>
        </authorList>
    </citation>
    <scope>NUCLEOTIDE SEQUENCE</scope>
    <source>
        <strain evidence="9">G01</strain>
    </source>
</reference>
<dbReference type="InterPro" id="IPR036163">
    <property type="entry name" value="HMA_dom_sf"/>
</dbReference>
<feature type="region of interest" description="Disordered" evidence="7">
    <location>
        <begin position="70"/>
        <end position="112"/>
    </location>
</feature>
<comment type="caution">
    <text evidence="9">The sequence shown here is derived from an EMBL/GenBank/DDBJ whole genome shotgun (WGS) entry which is preliminary data.</text>
</comment>
<evidence type="ECO:0000256" key="7">
    <source>
        <dbReference type="SAM" id="MobiDB-lite"/>
    </source>
</evidence>